<evidence type="ECO:0000256" key="6">
    <source>
        <dbReference type="ARBA" id="ARBA00022989"/>
    </source>
</evidence>
<keyword evidence="7 9" id="KW-0472">Membrane</keyword>
<keyword evidence="2" id="KW-0813">Transport</keyword>
<feature type="transmembrane region" description="Helical" evidence="9">
    <location>
        <begin position="182"/>
        <end position="203"/>
    </location>
</feature>
<dbReference type="PANTHER" id="PTHR32196">
    <property type="entry name" value="ABC TRANSPORTER PERMEASE PROTEIN YPHD-RELATED-RELATED"/>
    <property type="match status" value="1"/>
</dbReference>
<dbReference type="CDD" id="cd06579">
    <property type="entry name" value="TM_PBP1_transp_AraH_like"/>
    <property type="match status" value="1"/>
</dbReference>
<feature type="region of interest" description="Disordered" evidence="8">
    <location>
        <begin position="1"/>
        <end position="23"/>
    </location>
</feature>
<dbReference type="RefSeq" id="WP_326835057.1">
    <property type="nucleotide sequence ID" value="NZ_CP142149.1"/>
</dbReference>
<comment type="subcellular location">
    <subcellularLocation>
        <location evidence="1">Cell membrane</location>
        <topology evidence="1">Multi-pass membrane protein</topology>
    </subcellularLocation>
</comment>
<feature type="transmembrane region" description="Helical" evidence="9">
    <location>
        <begin position="63"/>
        <end position="87"/>
    </location>
</feature>
<feature type="transmembrane region" description="Helical" evidence="9">
    <location>
        <begin position="263"/>
        <end position="279"/>
    </location>
</feature>
<keyword evidence="5 9" id="KW-0812">Transmembrane</keyword>
<evidence type="ECO:0000256" key="5">
    <source>
        <dbReference type="ARBA" id="ARBA00022692"/>
    </source>
</evidence>
<dbReference type="EMBL" id="CP142149">
    <property type="protein sequence ID" value="WSE32249.1"/>
    <property type="molecule type" value="Genomic_DNA"/>
</dbReference>
<feature type="transmembrane region" description="Helical" evidence="9">
    <location>
        <begin position="107"/>
        <end position="130"/>
    </location>
</feature>
<evidence type="ECO:0000256" key="1">
    <source>
        <dbReference type="ARBA" id="ARBA00004651"/>
    </source>
</evidence>
<dbReference type="Pfam" id="PF02653">
    <property type="entry name" value="BPD_transp_2"/>
    <property type="match status" value="1"/>
</dbReference>
<keyword evidence="11" id="KW-1185">Reference proteome</keyword>
<evidence type="ECO:0000313" key="10">
    <source>
        <dbReference type="EMBL" id="WSE32249.1"/>
    </source>
</evidence>
<feature type="transmembrane region" description="Helical" evidence="9">
    <location>
        <begin position="286"/>
        <end position="305"/>
    </location>
</feature>
<dbReference type="InterPro" id="IPR001851">
    <property type="entry name" value="ABC_transp_permease"/>
</dbReference>
<dbReference type="PANTHER" id="PTHR32196:SF21">
    <property type="entry name" value="ABC TRANSPORTER PERMEASE PROTEIN YPHD-RELATED"/>
    <property type="match status" value="1"/>
</dbReference>
<sequence>MTSETRSGAELAQADEPPRRGAGRRFPDLRVDRFSGLYLLVLLAIGYTVWLPQTFGTTTNLRAVLAGSAITGIIALGAMMGLVSGAFDVSVAANMSLAISLVGWLQSVAHLGFAVAVVITLASGVVVGSLNALIITRLRVDPVIATLGMTSLLAAVSYWIAGGRTFITGISPAFTALGATKIATVPLPVFYLGGIALVLWYFLDHTPVGRYLYAAGSNPTAAGLAGLPVRRLQWTALIVSGTLSSVAGIVLTMQLGAASFGSGGPYLLPAFAAAFLGSTQIRPGRFNVAGTLVALYLLAVGVKGLQLRFPALPWIADLFQGVALIAAVALGVLATRGRRE</sequence>
<reference evidence="10 11" key="1">
    <citation type="journal article" date="2015" name="Int. J. Syst. Evol. Microbiol.">
        <title>Amycolatopsis rhabdoformis sp. nov., an actinomycete isolated from a tropical forest soil.</title>
        <authorList>
            <person name="Souza W.R."/>
            <person name="Silva R.E."/>
            <person name="Goodfellow M."/>
            <person name="Busarakam K."/>
            <person name="Figueiro F.S."/>
            <person name="Ferreira D."/>
            <person name="Rodrigues-Filho E."/>
            <person name="Moraes L.A.B."/>
            <person name="Zucchi T.D."/>
        </authorList>
    </citation>
    <scope>NUCLEOTIDE SEQUENCE [LARGE SCALE GENOMIC DNA]</scope>
    <source>
        <strain evidence="10 11">NCIMB 14900</strain>
    </source>
</reference>
<evidence type="ECO:0000256" key="7">
    <source>
        <dbReference type="ARBA" id="ARBA00023136"/>
    </source>
</evidence>
<evidence type="ECO:0000256" key="4">
    <source>
        <dbReference type="ARBA" id="ARBA00022519"/>
    </source>
</evidence>
<protein>
    <submittedName>
        <fullName evidence="10">ABC transporter permease</fullName>
    </submittedName>
</protein>
<name>A0ABZ1ICR3_9PSEU</name>
<proteinExistence type="predicted"/>
<accession>A0ABZ1ICR3</accession>
<evidence type="ECO:0000256" key="3">
    <source>
        <dbReference type="ARBA" id="ARBA00022475"/>
    </source>
</evidence>
<evidence type="ECO:0000256" key="8">
    <source>
        <dbReference type="SAM" id="MobiDB-lite"/>
    </source>
</evidence>
<feature type="transmembrane region" description="Helical" evidence="9">
    <location>
        <begin position="234"/>
        <end position="257"/>
    </location>
</feature>
<feature type="transmembrane region" description="Helical" evidence="9">
    <location>
        <begin position="34"/>
        <end position="51"/>
    </location>
</feature>
<organism evidence="10 11">
    <name type="scientific">Amycolatopsis rhabdoformis</name>
    <dbReference type="NCBI Taxonomy" id="1448059"/>
    <lineage>
        <taxon>Bacteria</taxon>
        <taxon>Bacillati</taxon>
        <taxon>Actinomycetota</taxon>
        <taxon>Actinomycetes</taxon>
        <taxon>Pseudonocardiales</taxon>
        <taxon>Pseudonocardiaceae</taxon>
        <taxon>Amycolatopsis</taxon>
    </lineage>
</organism>
<keyword evidence="4" id="KW-0997">Cell inner membrane</keyword>
<feature type="transmembrane region" description="Helical" evidence="9">
    <location>
        <begin position="311"/>
        <end position="334"/>
    </location>
</feature>
<gene>
    <name evidence="10" type="ORF">VSH64_09020</name>
</gene>
<keyword evidence="3" id="KW-1003">Cell membrane</keyword>
<feature type="transmembrane region" description="Helical" evidence="9">
    <location>
        <begin position="142"/>
        <end position="162"/>
    </location>
</feature>
<evidence type="ECO:0000256" key="9">
    <source>
        <dbReference type="SAM" id="Phobius"/>
    </source>
</evidence>
<evidence type="ECO:0000313" key="11">
    <source>
        <dbReference type="Proteomes" id="UP001330812"/>
    </source>
</evidence>
<evidence type="ECO:0000256" key="2">
    <source>
        <dbReference type="ARBA" id="ARBA00022448"/>
    </source>
</evidence>
<dbReference type="Proteomes" id="UP001330812">
    <property type="component" value="Chromosome"/>
</dbReference>
<keyword evidence="6 9" id="KW-1133">Transmembrane helix</keyword>